<dbReference type="Proteomes" id="UP001362999">
    <property type="component" value="Unassembled WGS sequence"/>
</dbReference>
<comment type="caution">
    <text evidence="2">The sequence shown here is derived from an EMBL/GenBank/DDBJ whole genome shotgun (WGS) entry which is preliminary data.</text>
</comment>
<protein>
    <submittedName>
        <fullName evidence="2">Uncharacterized protein</fullName>
    </submittedName>
</protein>
<evidence type="ECO:0000313" key="3">
    <source>
        <dbReference type="Proteomes" id="UP001362999"/>
    </source>
</evidence>
<dbReference type="EMBL" id="JAWWNJ010000016">
    <property type="protein sequence ID" value="KAK7039761.1"/>
    <property type="molecule type" value="Genomic_DNA"/>
</dbReference>
<reference evidence="2 3" key="1">
    <citation type="journal article" date="2024" name="J Genomics">
        <title>Draft genome sequencing and assembly of Favolaschia claudopus CIRM-BRFM 2984 isolated from oak limbs.</title>
        <authorList>
            <person name="Navarro D."/>
            <person name="Drula E."/>
            <person name="Chaduli D."/>
            <person name="Cazenave R."/>
            <person name="Ahrendt S."/>
            <person name="Wang J."/>
            <person name="Lipzen A."/>
            <person name="Daum C."/>
            <person name="Barry K."/>
            <person name="Grigoriev I.V."/>
            <person name="Favel A."/>
            <person name="Rosso M.N."/>
            <person name="Martin F."/>
        </authorList>
    </citation>
    <scope>NUCLEOTIDE SEQUENCE [LARGE SCALE GENOMIC DNA]</scope>
    <source>
        <strain evidence="2 3">CIRM-BRFM 2984</strain>
    </source>
</reference>
<gene>
    <name evidence="2" type="ORF">R3P38DRAFT_3181568</name>
</gene>
<feature type="compositionally biased region" description="Basic and acidic residues" evidence="1">
    <location>
        <begin position="17"/>
        <end position="32"/>
    </location>
</feature>
<feature type="region of interest" description="Disordered" evidence="1">
    <location>
        <begin position="1"/>
        <end position="32"/>
    </location>
</feature>
<organism evidence="2 3">
    <name type="scientific">Favolaschia claudopus</name>
    <dbReference type="NCBI Taxonomy" id="2862362"/>
    <lineage>
        <taxon>Eukaryota</taxon>
        <taxon>Fungi</taxon>
        <taxon>Dikarya</taxon>
        <taxon>Basidiomycota</taxon>
        <taxon>Agaricomycotina</taxon>
        <taxon>Agaricomycetes</taxon>
        <taxon>Agaricomycetidae</taxon>
        <taxon>Agaricales</taxon>
        <taxon>Marasmiineae</taxon>
        <taxon>Mycenaceae</taxon>
        <taxon>Favolaschia</taxon>
    </lineage>
</organism>
<accession>A0AAW0CKY8</accession>
<feature type="region of interest" description="Disordered" evidence="1">
    <location>
        <begin position="112"/>
        <end position="163"/>
    </location>
</feature>
<feature type="compositionally biased region" description="Basic and acidic residues" evidence="1">
    <location>
        <begin position="128"/>
        <end position="140"/>
    </location>
</feature>
<evidence type="ECO:0000256" key="1">
    <source>
        <dbReference type="SAM" id="MobiDB-lite"/>
    </source>
</evidence>
<name>A0AAW0CKY8_9AGAR</name>
<feature type="compositionally biased region" description="Acidic residues" evidence="1">
    <location>
        <begin position="144"/>
        <end position="163"/>
    </location>
</feature>
<proteinExistence type="predicted"/>
<keyword evidence="3" id="KW-1185">Reference proteome</keyword>
<sequence length="163" mass="18741">MPPKSRKSTPAQLEAAARYRERNKSQLQAKARDRMALHRKNVKDNPNKLEEYQARARRADARYRERHGERVYCRQADKRATCDLRSTKRVRGGRMPVIVSVMGSGSIVDKRTNKYGAEVWLKRNRKSMQREREDEERPQGDEGYGGEEGDEEGEEGSTGEDSG</sequence>
<dbReference type="AlphaFoldDB" id="A0AAW0CKY8"/>
<evidence type="ECO:0000313" key="2">
    <source>
        <dbReference type="EMBL" id="KAK7039761.1"/>
    </source>
</evidence>